<feature type="region of interest" description="Disordered" evidence="1">
    <location>
        <begin position="1"/>
        <end position="24"/>
    </location>
</feature>
<feature type="region of interest" description="Disordered" evidence="1">
    <location>
        <begin position="567"/>
        <end position="588"/>
    </location>
</feature>
<feature type="region of interest" description="Disordered" evidence="1">
    <location>
        <begin position="136"/>
        <end position="341"/>
    </location>
</feature>
<evidence type="ECO:0000313" key="3">
    <source>
        <dbReference type="EMBL" id="KAK2144894.1"/>
    </source>
</evidence>
<organism evidence="3 4">
    <name type="scientific">Paralvinella palmiformis</name>
    <dbReference type="NCBI Taxonomy" id="53620"/>
    <lineage>
        <taxon>Eukaryota</taxon>
        <taxon>Metazoa</taxon>
        <taxon>Spiralia</taxon>
        <taxon>Lophotrochozoa</taxon>
        <taxon>Annelida</taxon>
        <taxon>Polychaeta</taxon>
        <taxon>Sedentaria</taxon>
        <taxon>Canalipalpata</taxon>
        <taxon>Terebellida</taxon>
        <taxon>Terebelliformia</taxon>
        <taxon>Alvinellidae</taxon>
        <taxon>Paralvinella</taxon>
    </lineage>
</organism>
<sequence>MTKSMQREGHDLQMSPHALPGSQTNELSNMWAVHCRQPPFRQPTSEACRQPITADYRKDVPLGHRPPVTDGCGLPISDSYRRLGPVVTAQSVSQSVTNPYPAYTGRSTSVTPSALSNAWSKSTQFLEQAVMQQQRTTNQVSLATDPRRNEHERGLPPKLYGHFNAGYPSHPSERPTCVPRLPAQMPNSPSHVSAQQTTPRMSREASSHQPPPVYNPPPQYTRTYIQKQPTGDKGNTMGHGPPDNAVQQTGSTTSLHQVCNNTTYFPNSSRASNQRSGDYIGEHPAHIIPSPVHRNSRPPPQQSSSQAAVSVLSTHRAVPANGRASPQGQSSTPASQSPNHDKMLTLTCSQQNYVNVDHVTSTARYGSQTPAHSCQVDFMKGNLESNIKNTDNAFIDGQIPPSSVYPINGTSMGTAACIDRAEDQLSRGVAWTKVSSPRHGASPRHCQETTVTSSKTLQDDIEALYSVVRKHRQERNGIQNVQNKSDVDKLSANKKQEMVGSKTTSSPIRNLNRAIPPPDADDWNSDDSSLTPPLPPLSPSNSPTPPGSPPKIHSRINRVLEMPAKLAAGHRKSRRSGSSASNLSDGDEWEDVITGNEVHQIRQQMEGLEMMYTEILKMLGLDKEYIPGSRRSISSLSSISRSGTRRTRSNAFSHRTSREMRSMNKRFNRLEAHVVTLARSVAHLSSELHMQDALRAELEEIRKDLKQLKKERHQHQSPEGANIPGTGLMAGLLSAGHADSRRLTEFEKFRGWIPSLTNPKRVKKLAKYKYIKNFRAEEITILELPYMSEERLEKLGIPMGPRQRILQEAQMCFRQENFNIYIV</sequence>
<dbReference type="AlphaFoldDB" id="A0AAD9MVV0"/>
<gene>
    <name evidence="3" type="ORF">LSH36_721g01002</name>
</gene>
<feature type="domain" description="SAM" evidence="2">
    <location>
        <begin position="744"/>
        <end position="816"/>
    </location>
</feature>
<feature type="region of interest" description="Disordered" evidence="1">
    <location>
        <begin position="434"/>
        <end position="454"/>
    </location>
</feature>
<comment type="caution">
    <text evidence="3">The sequence shown here is derived from an EMBL/GenBank/DDBJ whole genome shotgun (WGS) entry which is preliminary data.</text>
</comment>
<evidence type="ECO:0000256" key="1">
    <source>
        <dbReference type="SAM" id="MobiDB-lite"/>
    </source>
</evidence>
<dbReference type="EMBL" id="JAODUP010000721">
    <property type="protein sequence ID" value="KAK2144894.1"/>
    <property type="molecule type" value="Genomic_DNA"/>
</dbReference>
<feature type="compositionally biased region" description="Polar residues" evidence="1">
    <location>
        <begin position="185"/>
        <end position="200"/>
    </location>
</feature>
<dbReference type="SUPFAM" id="SSF47769">
    <property type="entry name" value="SAM/Pointed domain"/>
    <property type="match status" value="1"/>
</dbReference>
<evidence type="ECO:0000313" key="4">
    <source>
        <dbReference type="Proteomes" id="UP001208570"/>
    </source>
</evidence>
<feature type="compositionally biased region" description="Basic and acidic residues" evidence="1">
    <location>
        <begin position="1"/>
        <end position="11"/>
    </location>
</feature>
<feature type="compositionally biased region" description="Basic and acidic residues" evidence="1">
    <location>
        <begin position="485"/>
        <end position="497"/>
    </location>
</feature>
<keyword evidence="4" id="KW-1185">Reference proteome</keyword>
<dbReference type="PROSITE" id="PS50105">
    <property type="entry name" value="SAM_DOMAIN"/>
    <property type="match status" value="1"/>
</dbReference>
<feature type="compositionally biased region" description="Polar residues" evidence="1">
    <location>
        <begin position="245"/>
        <end position="276"/>
    </location>
</feature>
<dbReference type="InterPro" id="IPR013761">
    <property type="entry name" value="SAM/pointed_sf"/>
</dbReference>
<feature type="region of interest" description="Disordered" evidence="1">
    <location>
        <begin position="634"/>
        <end position="658"/>
    </location>
</feature>
<dbReference type="Pfam" id="PF00536">
    <property type="entry name" value="SAM_1"/>
    <property type="match status" value="1"/>
</dbReference>
<protein>
    <recommendedName>
        <fullName evidence="2">SAM domain-containing protein</fullName>
    </recommendedName>
</protein>
<name>A0AAD9MVV0_9ANNE</name>
<proteinExistence type="predicted"/>
<evidence type="ECO:0000259" key="2">
    <source>
        <dbReference type="PROSITE" id="PS50105"/>
    </source>
</evidence>
<dbReference type="Gene3D" id="1.10.150.50">
    <property type="entry name" value="Transcription Factor, Ets-1"/>
    <property type="match status" value="1"/>
</dbReference>
<dbReference type="Proteomes" id="UP001208570">
    <property type="component" value="Unassembled WGS sequence"/>
</dbReference>
<feature type="compositionally biased region" description="Polar residues" evidence="1">
    <location>
        <begin position="324"/>
        <end position="338"/>
    </location>
</feature>
<feature type="compositionally biased region" description="Pro residues" evidence="1">
    <location>
        <begin position="532"/>
        <end position="549"/>
    </location>
</feature>
<feature type="compositionally biased region" description="Pro residues" evidence="1">
    <location>
        <begin position="209"/>
        <end position="219"/>
    </location>
</feature>
<accession>A0AAD9MVV0</accession>
<dbReference type="InterPro" id="IPR001660">
    <property type="entry name" value="SAM"/>
</dbReference>
<feature type="compositionally biased region" description="Basic and acidic residues" evidence="1">
    <location>
        <begin position="145"/>
        <end position="155"/>
    </location>
</feature>
<dbReference type="CDD" id="cd09487">
    <property type="entry name" value="SAM_superfamily"/>
    <property type="match status" value="1"/>
</dbReference>
<reference evidence="3" key="1">
    <citation type="journal article" date="2023" name="Mol. Biol. Evol.">
        <title>Third-Generation Sequencing Reveals the Adaptive Role of the Epigenome in Three Deep-Sea Polychaetes.</title>
        <authorList>
            <person name="Perez M."/>
            <person name="Aroh O."/>
            <person name="Sun Y."/>
            <person name="Lan Y."/>
            <person name="Juniper S.K."/>
            <person name="Young C.R."/>
            <person name="Angers B."/>
            <person name="Qian P.Y."/>
        </authorList>
    </citation>
    <scope>NUCLEOTIDE SEQUENCE</scope>
    <source>
        <strain evidence="3">P08H-3</strain>
    </source>
</reference>
<feature type="region of interest" description="Disordered" evidence="1">
    <location>
        <begin position="474"/>
        <end position="553"/>
    </location>
</feature>